<evidence type="ECO:0000313" key="1">
    <source>
        <dbReference type="EMBL" id="KRY13944.1"/>
    </source>
</evidence>
<dbReference type="AlphaFoldDB" id="A0A0V0ZMX6"/>
<protein>
    <submittedName>
        <fullName evidence="1">Uncharacterized protein</fullName>
    </submittedName>
</protein>
<accession>A0A0V0ZMX6</accession>
<name>A0A0V0ZMX6_9BILA</name>
<gene>
    <name evidence="1" type="ORF">T12_1340</name>
</gene>
<keyword evidence="2" id="KW-1185">Reference proteome</keyword>
<dbReference type="Proteomes" id="UP000054783">
    <property type="component" value="Unassembled WGS sequence"/>
</dbReference>
<reference evidence="1 2" key="1">
    <citation type="submission" date="2015-01" db="EMBL/GenBank/DDBJ databases">
        <title>Evolution of Trichinella species and genotypes.</title>
        <authorList>
            <person name="Korhonen P.K."/>
            <person name="Edoardo P."/>
            <person name="Giuseppe L.R."/>
            <person name="Gasser R.B."/>
        </authorList>
    </citation>
    <scope>NUCLEOTIDE SEQUENCE [LARGE SCALE GENOMIC DNA]</scope>
    <source>
        <strain evidence="1">ISS2496</strain>
    </source>
</reference>
<proteinExistence type="predicted"/>
<dbReference type="EMBL" id="JYDQ01000127">
    <property type="protein sequence ID" value="KRY13944.1"/>
    <property type="molecule type" value="Genomic_DNA"/>
</dbReference>
<comment type="caution">
    <text evidence="1">The sequence shown here is derived from an EMBL/GenBank/DDBJ whole genome shotgun (WGS) entry which is preliminary data.</text>
</comment>
<evidence type="ECO:0000313" key="2">
    <source>
        <dbReference type="Proteomes" id="UP000054783"/>
    </source>
</evidence>
<sequence>MKITNDVKLLAFYMRYLPVSRETIIPFFSETTENYKSNYKRNAQAIPCQLKKPRFLEKFDEVAGLSIWNFQKKKTGILHEMKEFIVPVFLRTSQGIPQN</sequence>
<organism evidence="1 2">
    <name type="scientific">Trichinella patagoniensis</name>
    <dbReference type="NCBI Taxonomy" id="990121"/>
    <lineage>
        <taxon>Eukaryota</taxon>
        <taxon>Metazoa</taxon>
        <taxon>Ecdysozoa</taxon>
        <taxon>Nematoda</taxon>
        <taxon>Enoplea</taxon>
        <taxon>Dorylaimia</taxon>
        <taxon>Trichinellida</taxon>
        <taxon>Trichinellidae</taxon>
        <taxon>Trichinella</taxon>
    </lineage>
</organism>